<dbReference type="Pfam" id="PF13972">
    <property type="entry name" value="TetR"/>
    <property type="match status" value="1"/>
</dbReference>
<dbReference type="RefSeq" id="WP_183910045.1">
    <property type="nucleotide sequence ID" value="NZ_JACHXZ010000002.1"/>
</dbReference>
<gene>
    <name evidence="4" type="ORF">FHS30_001756</name>
</gene>
<dbReference type="InterPro" id="IPR001647">
    <property type="entry name" value="HTH_TetR"/>
</dbReference>
<evidence type="ECO:0000313" key="4">
    <source>
        <dbReference type="EMBL" id="MBB3168572.1"/>
    </source>
</evidence>
<dbReference type="Gene3D" id="1.10.357.10">
    <property type="entry name" value="Tetracycline Repressor, domain 2"/>
    <property type="match status" value="1"/>
</dbReference>
<dbReference type="SUPFAM" id="SSF46689">
    <property type="entry name" value="Homeodomain-like"/>
    <property type="match status" value="1"/>
</dbReference>
<dbReference type="GO" id="GO:0000976">
    <property type="term" value="F:transcription cis-regulatory region binding"/>
    <property type="evidence" value="ECO:0007669"/>
    <property type="project" value="TreeGrafter"/>
</dbReference>
<keyword evidence="5" id="KW-1185">Reference proteome</keyword>
<proteinExistence type="predicted"/>
<dbReference type="PROSITE" id="PS50977">
    <property type="entry name" value="HTH_TETR_2"/>
    <property type="match status" value="1"/>
</dbReference>
<evidence type="ECO:0000256" key="1">
    <source>
        <dbReference type="ARBA" id="ARBA00023125"/>
    </source>
</evidence>
<sequence>MSNTRARILATSLALFNQRGERNVTTNHIAAELGISPGNLYYHFRNKQAIIEELYLEHRQAVLNRMTLPENCGFAMKDKVALLDALTQALWAHRFFYRDIEQILADSPRLAQLHKATFNAVFEKSCLLLQALVDAGLMQANDNLQRDLSYAAWILMTNWIGFIRTTLVAHDDAGPLLRRAVYQVLMLERPYLSPTAGSQLDELMQVYRIDLTTFHPAKEDFADAH</sequence>
<feature type="domain" description="HTH tetR-type" evidence="3">
    <location>
        <begin position="2"/>
        <end position="62"/>
    </location>
</feature>
<dbReference type="PANTHER" id="PTHR30055">
    <property type="entry name" value="HTH-TYPE TRANSCRIPTIONAL REGULATOR RUTR"/>
    <property type="match status" value="1"/>
</dbReference>
<evidence type="ECO:0000259" key="3">
    <source>
        <dbReference type="PROSITE" id="PS50977"/>
    </source>
</evidence>
<dbReference type="Proteomes" id="UP000559987">
    <property type="component" value="Unassembled WGS sequence"/>
</dbReference>
<dbReference type="Pfam" id="PF00440">
    <property type="entry name" value="TetR_N"/>
    <property type="match status" value="1"/>
</dbReference>
<dbReference type="InterPro" id="IPR050109">
    <property type="entry name" value="HTH-type_TetR-like_transc_reg"/>
</dbReference>
<dbReference type="PRINTS" id="PR00455">
    <property type="entry name" value="HTHTETR"/>
</dbReference>
<evidence type="ECO:0000313" key="5">
    <source>
        <dbReference type="Proteomes" id="UP000559987"/>
    </source>
</evidence>
<name>A0A839UL59_9GAMM</name>
<dbReference type="GO" id="GO:0003700">
    <property type="term" value="F:DNA-binding transcription factor activity"/>
    <property type="evidence" value="ECO:0007669"/>
    <property type="project" value="TreeGrafter"/>
</dbReference>
<dbReference type="AlphaFoldDB" id="A0A839UL59"/>
<reference evidence="4 5" key="1">
    <citation type="submission" date="2020-08" db="EMBL/GenBank/DDBJ databases">
        <title>Genomic Encyclopedia of Type Strains, Phase III (KMG-III): the genomes of soil and plant-associated and newly described type strains.</title>
        <authorList>
            <person name="Whitman W."/>
        </authorList>
    </citation>
    <scope>NUCLEOTIDE SEQUENCE [LARGE SCALE GENOMIC DNA]</scope>
    <source>
        <strain evidence="4 5">CECT 8571</strain>
    </source>
</reference>
<accession>A0A839UL59</accession>
<dbReference type="PANTHER" id="PTHR30055:SF223">
    <property type="entry name" value="HTH-TYPE TRANSCRIPTIONAL REGULATOR UIDR"/>
    <property type="match status" value="1"/>
</dbReference>
<dbReference type="InterPro" id="IPR009057">
    <property type="entry name" value="Homeodomain-like_sf"/>
</dbReference>
<evidence type="ECO:0000256" key="2">
    <source>
        <dbReference type="PROSITE-ProRule" id="PRU00335"/>
    </source>
</evidence>
<dbReference type="InterPro" id="IPR025722">
    <property type="entry name" value="TetR"/>
</dbReference>
<keyword evidence="1 2" id="KW-0238">DNA-binding</keyword>
<feature type="DNA-binding region" description="H-T-H motif" evidence="2">
    <location>
        <begin position="25"/>
        <end position="44"/>
    </location>
</feature>
<dbReference type="EMBL" id="JACHXZ010000002">
    <property type="protein sequence ID" value="MBB3168572.1"/>
    <property type="molecule type" value="Genomic_DNA"/>
</dbReference>
<comment type="caution">
    <text evidence="4">The sequence shown here is derived from an EMBL/GenBank/DDBJ whole genome shotgun (WGS) entry which is preliminary data.</text>
</comment>
<protein>
    <submittedName>
        <fullName evidence="4">AcrR family transcriptional regulator</fullName>
    </submittedName>
</protein>
<organism evidence="4 5">
    <name type="scientific">Simiduia aestuariiviva</name>
    <dbReference type="NCBI Taxonomy" id="1510459"/>
    <lineage>
        <taxon>Bacteria</taxon>
        <taxon>Pseudomonadati</taxon>
        <taxon>Pseudomonadota</taxon>
        <taxon>Gammaproteobacteria</taxon>
        <taxon>Cellvibrionales</taxon>
        <taxon>Cellvibrionaceae</taxon>
        <taxon>Simiduia</taxon>
    </lineage>
</organism>